<keyword evidence="3" id="KW-0677">Repeat</keyword>
<comment type="caution">
    <text evidence="10">The sequence shown here is derived from an EMBL/GenBank/DDBJ whole genome shotgun (WGS) entry which is preliminary data.</text>
</comment>
<organism evidence="10 11">
    <name type="scientific">Madurella fahalii</name>
    <dbReference type="NCBI Taxonomy" id="1157608"/>
    <lineage>
        <taxon>Eukaryota</taxon>
        <taxon>Fungi</taxon>
        <taxon>Dikarya</taxon>
        <taxon>Ascomycota</taxon>
        <taxon>Pezizomycotina</taxon>
        <taxon>Sordariomycetes</taxon>
        <taxon>Sordariomycetidae</taxon>
        <taxon>Sordariales</taxon>
        <taxon>Sordariales incertae sedis</taxon>
        <taxon>Madurella</taxon>
    </lineage>
</organism>
<dbReference type="EMBL" id="BAAFSV010000002">
    <property type="protein sequence ID" value="GAB1313779.1"/>
    <property type="molecule type" value="Genomic_DNA"/>
</dbReference>
<dbReference type="RefSeq" id="XP_070915510.1">
    <property type="nucleotide sequence ID" value="XM_071059409.1"/>
</dbReference>
<dbReference type="CDD" id="cd12148">
    <property type="entry name" value="fungal_TF_MHR"/>
    <property type="match status" value="1"/>
</dbReference>
<feature type="region of interest" description="Disordered" evidence="8">
    <location>
        <begin position="279"/>
        <end position="309"/>
    </location>
</feature>
<feature type="compositionally biased region" description="Low complexity" evidence="8">
    <location>
        <begin position="80"/>
        <end position="89"/>
    </location>
</feature>
<sequence length="866" mass="95520">MTPSDSLDNIVVKPKRFQCARCQRRFARLEHLQRHERTHTQERPFLCKQCESSFTRSDLLIRHERLSHSRPGAAPHLQHGLGKTKPPKGLGKRLRARVSSRANNDSEGDDKLQPRPSPSPALSLPLPVTATRDVVVDLPGAVYGTCLSPKHRSPQPSPVPPLLGVDDAMTQEASALADSMPHNTSIAEPGRLSIDGDSDESLDGFTTFLESGALALYSLPSPTIEGQPLSIFSFDTIEGGGDGSISYLPSLPTQHNADYAQDTPEEPISFSRFCSRLPSVQPGSSDFESGAPPPNPDARFHCRTESPDSQAYQRKIFDVRSEDRQLVLRKLADFASAIPNFWLPTRLSLGRYLRGYVDGFHKHLPFLHIQSMSVQTCSIELLLAMAAVGAQYCFETEKGVELFQAARAIANERIRRKDAASISSQQGLDPPYSTSPTGSTDSSPHAFPGFTGLRSSTTPALGDNGLMQTAQALLILMAMATWAKHSEILREALAIQSILASIIRDDGLGTPLPGREGLGWEAWMWHESVLRTKYIVFCFFNLHCIVYNIPPLILNSELRMRLPCSAVEFKADTAGAWREARAGEKEPAMFQDAVHWLFSSDERRALHSSLGNYVLIHAIIQNIFLVRQTAGCRIDPPNPGLTAEDAKPLEHALRNWQLSWERSPESSLDPTHSNGPVAFNSTALLRLAYIRLSMDTGPGHALSTRDPVQIVHALRDTPVLKRSPRITRALLHSIHAFSIPIKIGVRLVARTQTFIWSVQHSLCSLECALLLSKWLEAVSTTQWPGTDAPLTRDEKRILALVGKMLDEADFPTAPEIWTDVRAAARHLNVGVLKVWAAIFRGPQTWAIVDVIGSSLDLYASMLEATT</sequence>
<dbReference type="Pfam" id="PF00096">
    <property type="entry name" value="zf-C2H2"/>
    <property type="match status" value="1"/>
</dbReference>
<dbReference type="Pfam" id="PF04082">
    <property type="entry name" value="Fungal_trans"/>
    <property type="match status" value="1"/>
</dbReference>
<feature type="region of interest" description="Disordered" evidence="8">
    <location>
        <begin position="69"/>
        <end position="126"/>
    </location>
</feature>
<dbReference type="PANTHER" id="PTHR40626:SF10">
    <property type="entry name" value="C2H2-TYPE DOMAIN-CONTAINING PROTEIN"/>
    <property type="match status" value="1"/>
</dbReference>
<proteinExistence type="predicted"/>
<protein>
    <submittedName>
        <fullName evidence="10">Zinc finger protein ADR1</fullName>
    </submittedName>
</protein>
<dbReference type="InterPro" id="IPR036236">
    <property type="entry name" value="Znf_C2H2_sf"/>
</dbReference>
<name>A0ABQ0G7P7_9PEZI</name>
<evidence type="ECO:0000256" key="4">
    <source>
        <dbReference type="ARBA" id="ARBA00022771"/>
    </source>
</evidence>
<dbReference type="PANTHER" id="PTHR40626">
    <property type="entry name" value="MIP31509P"/>
    <property type="match status" value="1"/>
</dbReference>
<dbReference type="InterPro" id="IPR051059">
    <property type="entry name" value="VerF-like"/>
</dbReference>
<keyword evidence="4 7" id="KW-0863">Zinc-finger</keyword>
<dbReference type="InterPro" id="IPR007219">
    <property type="entry name" value="XnlR_reg_dom"/>
</dbReference>
<evidence type="ECO:0000259" key="9">
    <source>
        <dbReference type="PROSITE" id="PS50157"/>
    </source>
</evidence>
<evidence type="ECO:0000313" key="11">
    <source>
        <dbReference type="Proteomes" id="UP001628179"/>
    </source>
</evidence>
<evidence type="ECO:0000256" key="8">
    <source>
        <dbReference type="SAM" id="MobiDB-lite"/>
    </source>
</evidence>
<feature type="domain" description="C2H2-type" evidence="9">
    <location>
        <begin position="45"/>
        <end position="73"/>
    </location>
</feature>
<keyword evidence="2" id="KW-0479">Metal-binding</keyword>
<dbReference type="Gene3D" id="3.30.160.60">
    <property type="entry name" value="Classic Zinc Finger"/>
    <property type="match status" value="2"/>
</dbReference>
<evidence type="ECO:0000256" key="5">
    <source>
        <dbReference type="ARBA" id="ARBA00022833"/>
    </source>
</evidence>
<feature type="region of interest" description="Disordered" evidence="8">
    <location>
        <begin position="420"/>
        <end position="448"/>
    </location>
</feature>
<dbReference type="Proteomes" id="UP001628179">
    <property type="component" value="Unassembled WGS sequence"/>
</dbReference>
<reference evidence="10 11" key="1">
    <citation type="submission" date="2024-09" db="EMBL/GenBank/DDBJ databases">
        <title>Itraconazole resistance in Madurella fahalii resulting from another homologue of gene encoding cytochrome P450 14-alpha sterol demethylase (CYP51).</title>
        <authorList>
            <person name="Yoshioka I."/>
            <person name="Fahal A.H."/>
            <person name="Kaneko S."/>
            <person name="Yaguchi T."/>
        </authorList>
    </citation>
    <scope>NUCLEOTIDE SEQUENCE [LARGE SCALE GENOMIC DNA]</scope>
    <source>
        <strain evidence="10 11">IFM 68171</strain>
    </source>
</reference>
<keyword evidence="11" id="KW-1185">Reference proteome</keyword>
<evidence type="ECO:0000256" key="3">
    <source>
        <dbReference type="ARBA" id="ARBA00022737"/>
    </source>
</evidence>
<evidence type="ECO:0000256" key="6">
    <source>
        <dbReference type="ARBA" id="ARBA00023242"/>
    </source>
</evidence>
<keyword evidence="6" id="KW-0539">Nucleus</keyword>
<dbReference type="InterPro" id="IPR013087">
    <property type="entry name" value="Znf_C2H2_type"/>
</dbReference>
<keyword evidence="5" id="KW-0862">Zinc</keyword>
<evidence type="ECO:0000256" key="2">
    <source>
        <dbReference type="ARBA" id="ARBA00022723"/>
    </source>
</evidence>
<gene>
    <name evidence="10" type="ORF">MFIFM68171_03989</name>
</gene>
<evidence type="ECO:0000256" key="1">
    <source>
        <dbReference type="ARBA" id="ARBA00004123"/>
    </source>
</evidence>
<comment type="subcellular location">
    <subcellularLocation>
        <location evidence="1">Nucleus</location>
    </subcellularLocation>
</comment>
<dbReference type="GeneID" id="98174732"/>
<dbReference type="PROSITE" id="PS50157">
    <property type="entry name" value="ZINC_FINGER_C2H2_2"/>
    <property type="match status" value="2"/>
</dbReference>
<evidence type="ECO:0000256" key="7">
    <source>
        <dbReference type="PROSITE-ProRule" id="PRU00042"/>
    </source>
</evidence>
<evidence type="ECO:0000313" key="10">
    <source>
        <dbReference type="EMBL" id="GAB1313779.1"/>
    </source>
</evidence>
<feature type="compositionally biased region" description="Low complexity" evidence="8">
    <location>
        <begin position="430"/>
        <end position="444"/>
    </location>
</feature>
<dbReference type="SUPFAM" id="SSF57667">
    <property type="entry name" value="beta-beta-alpha zinc fingers"/>
    <property type="match status" value="1"/>
</dbReference>
<dbReference type="PROSITE" id="PS00028">
    <property type="entry name" value="ZINC_FINGER_C2H2_1"/>
    <property type="match status" value="2"/>
</dbReference>
<feature type="domain" description="C2H2-type" evidence="9">
    <location>
        <begin position="17"/>
        <end position="44"/>
    </location>
</feature>
<dbReference type="SMART" id="SM00355">
    <property type="entry name" value="ZnF_C2H2"/>
    <property type="match status" value="2"/>
</dbReference>
<accession>A0ABQ0G7P7</accession>